<proteinExistence type="inferred from homology"/>
<keyword evidence="10 12" id="KW-0326">Glycosidase</keyword>
<feature type="compositionally biased region" description="Basic and acidic residues" evidence="13">
    <location>
        <begin position="323"/>
        <end position="341"/>
    </location>
</feature>
<evidence type="ECO:0000256" key="5">
    <source>
        <dbReference type="ARBA" id="ARBA00022729"/>
    </source>
</evidence>
<dbReference type="InterPro" id="IPR029070">
    <property type="entry name" value="Chitinase_insertion_sf"/>
</dbReference>
<dbReference type="EC" id="3.2.1.14" evidence="3"/>
<dbReference type="Gene3D" id="2.170.140.10">
    <property type="entry name" value="Chitin binding domain"/>
    <property type="match status" value="1"/>
</dbReference>
<name>A0A8K0K7Q8_LADFU</name>
<evidence type="ECO:0000256" key="3">
    <source>
        <dbReference type="ARBA" id="ARBA00012729"/>
    </source>
</evidence>
<keyword evidence="4" id="KW-0147">Chitin-binding</keyword>
<sequence>FYEKVTAFKAKGLKVLVAIGGWNDSAGDKYSRLVNNPGARSRFVEHVLDFVISNNFDGLDLDWEYPKCWQVDCKRGPDSDKEAFSKFVQELRNAFTPKGLLLTAAVSPSKVVIDAGYDVPSLSRNLDWIAVMTYDYHGQWDKITGHVAPMFEHSEDIDATFNANFSLNYWIKKGADPKKIVMGMPMYGQSFSLADNNAIGLNSPTYGGGEAGDSTRARGFLSYYEICERVRGRGWKVVRDPEGSMGPYAYLKDQWVSFDEVSTIRRKSQMVKEIGLGGAMIWALDLDDFSASCSCEPYPLLRTINRELRNYGIPDPDCNDMDNSGKREPMPVDSGKIDEAQPKPPATSCDGQTYVAHETDCRKYYLCVFNELLEMSCPGGLNWNKDRCDWPENGNCMSGVPQQPVAPPAPTPPTTELVPTYPPSVETTPTMKPPMSTTSSPVPVDSQYKVVCYFTNWAWYRQGVGKYLPDDIDTSLCTHIAYGFANFSLNYWIKKGADPKKIVMGMPMYGQSFSLADNNAIGLNSPTYGGGEAGDSTRARGFLSYYEVRIKIFITNGHSSLVLSDFYGKVARLKEKGVKVVIAIGGWNDSLGDKYSRLVNNPGARANFVRHVVEFIEKYGFDGLDLDWEYPKCWQVNCNQGPDSDKEGFASLVTELSNAFKPRGLLLSAAVSPSKVVIDSGYDVPTLSRHMDWIAVMTYDFHGHWDKKTGHVAPLYYFPGDTYDYFNANFSLNYWIEKGADRRKIIMGMPLYGQSFSLADTNEHGLNAKTYGPGEAGEFTRAGGFLAYYEICDKVNRGGWTTVRDPEGRMGPYAYRGNQWVSFDDVQDIARKARFAREMNLGGGMIWALDLDDFKNRCGCGPHPLLRTLNQELRGGSFSAPGRDCTK</sequence>
<dbReference type="InterPro" id="IPR001579">
    <property type="entry name" value="Glyco_hydro_18_chit_AS"/>
</dbReference>
<dbReference type="GO" id="GO:0000272">
    <property type="term" value="P:polysaccharide catabolic process"/>
    <property type="evidence" value="ECO:0007669"/>
    <property type="project" value="UniProtKB-KW"/>
</dbReference>
<organism evidence="16 17">
    <name type="scientific">Ladona fulva</name>
    <name type="common">Scarce chaser dragonfly</name>
    <name type="synonym">Libellula fulva</name>
    <dbReference type="NCBI Taxonomy" id="123851"/>
    <lineage>
        <taxon>Eukaryota</taxon>
        <taxon>Metazoa</taxon>
        <taxon>Ecdysozoa</taxon>
        <taxon>Arthropoda</taxon>
        <taxon>Hexapoda</taxon>
        <taxon>Insecta</taxon>
        <taxon>Pterygota</taxon>
        <taxon>Palaeoptera</taxon>
        <taxon>Odonata</taxon>
        <taxon>Epiprocta</taxon>
        <taxon>Anisoptera</taxon>
        <taxon>Libelluloidea</taxon>
        <taxon>Libellulidae</taxon>
        <taxon>Ladona</taxon>
    </lineage>
</organism>
<keyword evidence="7" id="KW-0146">Chitin degradation</keyword>
<dbReference type="SMART" id="SM00636">
    <property type="entry name" value="Glyco_18"/>
    <property type="match status" value="2"/>
</dbReference>
<evidence type="ECO:0000259" key="15">
    <source>
        <dbReference type="PROSITE" id="PS51910"/>
    </source>
</evidence>
<reference evidence="16" key="1">
    <citation type="submission" date="2013-04" db="EMBL/GenBank/DDBJ databases">
        <authorList>
            <person name="Qu J."/>
            <person name="Murali S.C."/>
            <person name="Bandaranaike D."/>
            <person name="Bellair M."/>
            <person name="Blankenburg K."/>
            <person name="Chao H."/>
            <person name="Dinh H."/>
            <person name="Doddapaneni H."/>
            <person name="Downs B."/>
            <person name="Dugan-Rocha S."/>
            <person name="Elkadiri S."/>
            <person name="Gnanaolivu R.D."/>
            <person name="Hernandez B."/>
            <person name="Javaid M."/>
            <person name="Jayaseelan J.C."/>
            <person name="Lee S."/>
            <person name="Li M."/>
            <person name="Ming W."/>
            <person name="Munidasa M."/>
            <person name="Muniz J."/>
            <person name="Nguyen L."/>
            <person name="Ongeri F."/>
            <person name="Osuji N."/>
            <person name="Pu L.-L."/>
            <person name="Puazo M."/>
            <person name="Qu C."/>
            <person name="Quiroz J."/>
            <person name="Raj R."/>
            <person name="Weissenberger G."/>
            <person name="Xin Y."/>
            <person name="Zou X."/>
            <person name="Han Y."/>
            <person name="Richards S."/>
            <person name="Worley K."/>
            <person name="Muzny D."/>
            <person name="Gibbs R."/>
        </authorList>
    </citation>
    <scope>NUCLEOTIDE SEQUENCE</scope>
    <source>
        <strain evidence="16">Sampled in the wild</strain>
    </source>
</reference>
<dbReference type="SUPFAM" id="SSF54556">
    <property type="entry name" value="Chitinase insertion domain"/>
    <property type="match status" value="3"/>
</dbReference>
<evidence type="ECO:0000259" key="14">
    <source>
        <dbReference type="PROSITE" id="PS50940"/>
    </source>
</evidence>
<dbReference type="FunFam" id="3.10.50.10:FF:000004">
    <property type="entry name" value="Chitinase 5"/>
    <property type="match status" value="1"/>
</dbReference>
<dbReference type="GO" id="GO:0008843">
    <property type="term" value="F:endochitinase activity"/>
    <property type="evidence" value="ECO:0007669"/>
    <property type="project" value="UniProtKB-EC"/>
</dbReference>
<feature type="domain" description="GH18" evidence="15">
    <location>
        <begin position="448"/>
        <end position="876"/>
    </location>
</feature>
<feature type="non-terminal residue" evidence="16">
    <location>
        <position position="1"/>
    </location>
</feature>
<dbReference type="GO" id="GO:0005576">
    <property type="term" value="C:extracellular region"/>
    <property type="evidence" value="ECO:0007669"/>
    <property type="project" value="InterPro"/>
</dbReference>
<dbReference type="PROSITE" id="PS50940">
    <property type="entry name" value="CHIT_BIND_II"/>
    <property type="match status" value="1"/>
</dbReference>
<dbReference type="GO" id="GO:0006032">
    <property type="term" value="P:chitin catabolic process"/>
    <property type="evidence" value="ECO:0007669"/>
    <property type="project" value="UniProtKB-KW"/>
</dbReference>
<evidence type="ECO:0000256" key="13">
    <source>
        <dbReference type="SAM" id="MobiDB-lite"/>
    </source>
</evidence>
<dbReference type="PROSITE" id="PS01095">
    <property type="entry name" value="GH18_1"/>
    <property type="match status" value="2"/>
</dbReference>
<feature type="region of interest" description="Disordered" evidence="13">
    <location>
        <begin position="315"/>
        <end position="349"/>
    </location>
</feature>
<dbReference type="PANTHER" id="PTHR11177">
    <property type="entry name" value="CHITINASE"/>
    <property type="match status" value="1"/>
</dbReference>
<dbReference type="OrthoDB" id="73875at2759"/>
<dbReference type="InterPro" id="IPR036508">
    <property type="entry name" value="Chitin-bd_dom_sf"/>
</dbReference>
<evidence type="ECO:0000256" key="9">
    <source>
        <dbReference type="ARBA" id="ARBA00023277"/>
    </source>
</evidence>
<reference evidence="16" key="2">
    <citation type="submission" date="2017-10" db="EMBL/GenBank/DDBJ databases">
        <title>Ladona fulva Genome sequencing and assembly.</title>
        <authorList>
            <person name="Murali S."/>
            <person name="Richards S."/>
            <person name="Bandaranaike D."/>
            <person name="Bellair M."/>
            <person name="Blankenburg K."/>
            <person name="Chao H."/>
            <person name="Dinh H."/>
            <person name="Doddapaneni H."/>
            <person name="Dugan-Rocha S."/>
            <person name="Elkadiri S."/>
            <person name="Gnanaolivu R."/>
            <person name="Hernandez B."/>
            <person name="Skinner E."/>
            <person name="Javaid M."/>
            <person name="Lee S."/>
            <person name="Li M."/>
            <person name="Ming W."/>
            <person name="Munidasa M."/>
            <person name="Muniz J."/>
            <person name="Nguyen L."/>
            <person name="Hughes D."/>
            <person name="Osuji N."/>
            <person name="Pu L.-L."/>
            <person name="Puazo M."/>
            <person name="Qu C."/>
            <person name="Quiroz J."/>
            <person name="Raj R."/>
            <person name="Weissenberger G."/>
            <person name="Xin Y."/>
            <person name="Zou X."/>
            <person name="Han Y."/>
            <person name="Worley K."/>
            <person name="Muzny D."/>
            <person name="Gibbs R."/>
        </authorList>
    </citation>
    <scope>NUCLEOTIDE SEQUENCE</scope>
    <source>
        <strain evidence="16">Sampled in the wild</strain>
    </source>
</reference>
<evidence type="ECO:0000256" key="12">
    <source>
        <dbReference type="RuleBase" id="RU000489"/>
    </source>
</evidence>
<dbReference type="InterPro" id="IPR002557">
    <property type="entry name" value="Chitin-bd_dom"/>
</dbReference>
<dbReference type="SUPFAM" id="SSF57625">
    <property type="entry name" value="Invertebrate chitin-binding proteins"/>
    <property type="match status" value="1"/>
</dbReference>
<dbReference type="Pfam" id="PF00704">
    <property type="entry name" value="Glyco_hydro_18"/>
    <property type="match status" value="3"/>
</dbReference>
<keyword evidence="11" id="KW-0624">Polysaccharide degradation</keyword>
<keyword evidence="8" id="KW-1015">Disulfide bond</keyword>
<comment type="catalytic activity">
    <reaction evidence="1">
        <text>Random endo-hydrolysis of N-acetyl-beta-D-glucosaminide (1-&gt;4)-beta-linkages in chitin and chitodextrins.</text>
        <dbReference type="EC" id="3.2.1.14"/>
    </reaction>
</comment>
<dbReference type="Gene3D" id="3.20.20.80">
    <property type="entry name" value="Glycosidases"/>
    <property type="match status" value="4"/>
</dbReference>
<evidence type="ECO:0000256" key="7">
    <source>
        <dbReference type="ARBA" id="ARBA00023024"/>
    </source>
</evidence>
<dbReference type="AlphaFoldDB" id="A0A8K0K7Q8"/>
<comment type="similarity">
    <text evidence="2">Belongs to the glycosyl hydrolase 18 family. Chitinase class II subfamily.</text>
</comment>
<evidence type="ECO:0000256" key="1">
    <source>
        <dbReference type="ARBA" id="ARBA00000822"/>
    </source>
</evidence>
<dbReference type="Pfam" id="PF01607">
    <property type="entry name" value="CBM_14"/>
    <property type="match status" value="1"/>
</dbReference>
<evidence type="ECO:0000256" key="6">
    <source>
        <dbReference type="ARBA" id="ARBA00022801"/>
    </source>
</evidence>
<evidence type="ECO:0000313" key="16">
    <source>
        <dbReference type="EMBL" id="KAG8229922.1"/>
    </source>
</evidence>
<protein>
    <recommendedName>
        <fullName evidence="3">chitinase</fullName>
        <ecNumber evidence="3">3.2.1.14</ecNumber>
    </recommendedName>
</protein>
<feature type="domain" description="Chitin-binding type-2" evidence="14">
    <location>
        <begin position="346"/>
        <end position="398"/>
    </location>
</feature>
<dbReference type="Proteomes" id="UP000792457">
    <property type="component" value="Unassembled WGS sequence"/>
</dbReference>
<evidence type="ECO:0000256" key="8">
    <source>
        <dbReference type="ARBA" id="ARBA00023157"/>
    </source>
</evidence>
<dbReference type="CDD" id="cd02872">
    <property type="entry name" value="GH18_chitolectin_chitotriosidase"/>
    <property type="match status" value="1"/>
</dbReference>
<dbReference type="SMART" id="SM00494">
    <property type="entry name" value="ChtBD2"/>
    <property type="match status" value="1"/>
</dbReference>
<dbReference type="PANTHER" id="PTHR11177:SF359">
    <property type="entry name" value="CHITINASE 10-RELATED"/>
    <property type="match status" value="1"/>
</dbReference>
<evidence type="ECO:0000256" key="2">
    <source>
        <dbReference type="ARBA" id="ARBA00009121"/>
    </source>
</evidence>
<evidence type="ECO:0000313" key="17">
    <source>
        <dbReference type="Proteomes" id="UP000792457"/>
    </source>
</evidence>
<keyword evidence="17" id="KW-1185">Reference proteome</keyword>
<dbReference type="GO" id="GO:0008061">
    <property type="term" value="F:chitin binding"/>
    <property type="evidence" value="ECO:0007669"/>
    <property type="project" value="UniProtKB-KW"/>
</dbReference>
<dbReference type="InterPro" id="IPR001223">
    <property type="entry name" value="Glyco_hydro18_cat"/>
</dbReference>
<dbReference type="Gene3D" id="3.10.50.10">
    <property type="match status" value="2"/>
</dbReference>
<evidence type="ECO:0000256" key="10">
    <source>
        <dbReference type="ARBA" id="ARBA00023295"/>
    </source>
</evidence>
<dbReference type="InterPro" id="IPR050314">
    <property type="entry name" value="Glycosyl_Hydrlase_18"/>
</dbReference>
<dbReference type="EMBL" id="KZ308453">
    <property type="protein sequence ID" value="KAG8229922.1"/>
    <property type="molecule type" value="Genomic_DNA"/>
</dbReference>
<dbReference type="InterPro" id="IPR011583">
    <property type="entry name" value="Chitinase_II/V-like_cat"/>
</dbReference>
<evidence type="ECO:0000256" key="11">
    <source>
        <dbReference type="ARBA" id="ARBA00023326"/>
    </source>
</evidence>
<dbReference type="InterPro" id="IPR017853">
    <property type="entry name" value="GH"/>
</dbReference>
<evidence type="ECO:0000256" key="4">
    <source>
        <dbReference type="ARBA" id="ARBA00022669"/>
    </source>
</evidence>
<gene>
    <name evidence="16" type="ORF">J437_LFUL009656</name>
</gene>
<keyword evidence="5" id="KW-0732">Signal</keyword>
<keyword evidence="9" id="KW-0119">Carbohydrate metabolism</keyword>
<accession>A0A8K0K7Q8</accession>
<keyword evidence="6 12" id="KW-0378">Hydrolase</keyword>
<dbReference type="PROSITE" id="PS51910">
    <property type="entry name" value="GH18_2"/>
    <property type="match status" value="2"/>
</dbReference>
<dbReference type="SUPFAM" id="SSF51445">
    <property type="entry name" value="(Trans)glycosidases"/>
    <property type="match status" value="3"/>
</dbReference>
<dbReference type="FunFam" id="3.10.50.10:FF:000001">
    <property type="entry name" value="Chitinase 3-like 1"/>
    <property type="match status" value="1"/>
</dbReference>
<comment type="caution">
    <text evidence="16">The sequence shown here is derived from an EMBL/GenBank/DDBJ whole genome shotgun (WGS) entry which is preliminary data.</text>
</comment>
<feature type="region of interest" description="Disordered" evidence="13">
    <location>
        <begin position="420"/>
        <end position="439"/>
    </location>
</feature>
<feature type="domain" description="GH18" evidence="15">
    <location>
        <begin position="1"/>
        <end position="311"/>
    </location>
</feature>
<dbReference type="FunFam" id="3.20.20.80:FF:000007">
    <property type="entry name" value="Acidic mammalian chitinase"/>
    <property type="match status" value="2"/>
</dbReference>
<feature type="compositionally biased region" description="Low complexity" evidence="13">
    <location>
        <begin position="427"/>
        <end position="439"/>
    </location>
</feature>